<protein>
    <submittedName>
        <fullName evidence="1">Uncharacterized protein</fullName>
    </submittedName>
</protein>
<dbReference type="EMBL" id="BPLR01008237">
    <property type="protein sequence ID" value="GIY23132.1"/>
    <property type="molecule type" value="Genomic_DNA"/>
</dbReference>
<dbReference type="Proteomes" id="UP001054945">
    <property type="component" value="Unassembled WGS sequence"/>
</dbReference>
<evidence type="ECO:0000313" key="2">
    <source>
        <dbReference type="Proteomes" id="UP001054945"/>
    </source>
</evidence>
<evidence type="ECO:0000313" key="1">
    <source>
        <dbReference type="EMBL" id="GIY23132.1"/>
    </source>
</evidence>
<keyword evidence="2" id="KW-1185">Reference proteome</keyword>
<organism evidence="1 2">
    <name type="scientific">Caerostris extrusa</name>
    <name type="common">Bark spider</name>
    <name type="synonym">Caerostris bankana</name>
    <dbReference type="NCBI Taxonomy" id="172846"/>
    <lineage>
        <taxon>Eukaryota</taxon>
        <taxon>Metazoa</taxon>
        <taxon>Ecdysozoa</taxon>
        <taxon>Arthropoda</taxon>
        <taxon>Chelicerata</taxon>
        <taxon>Arachnida</taxon>
        <taxon>Araneae</taxon>
        <taxon>Araneomorphae</taxon>
        <taxon>Entelegynae</taxon>
        <taxon>Araneoidea</taxon>
        <taxon>Araneidae</taxon>
        <taxon>Caerostris</taxon>
    </lineage>
</organism>
<accession>A0AAV4RRR5</accession>
<dbReference type="AlphaFoldDB" id="A0AAV4RRR5"/>
<sequence length="125" mass="13924">MEHKSYSSSSNSSPFRLPEIKQSIPNRLGDRQSLPKSNGKVIFDPSSSHSIRTLFFLSFNYLCASGLELHTKNEWQICGGISSPLDWEISSSHPVYKGLHKGPAPLSWQANFEVIPSDVGTWVFA</sequence>
<name>A0AAV4RRR5_CAEEX</name>
<reference evidence="1 2" key="1">
    <citation type="submission" date="2021-06" db="EMBL/GenBank/DDBJ databases">
        <title>Caerostris extrusa draft genome.</title>
        <authorList>
            <person name="Kono N."/>
            <person name="Arakawa K."/>
        </authorList>
    </citation>
    <scope>NUCLEOTIDE SEQUENCE [LARGE SCALE GENOMIC DNA]</scope>
</reference>
<proteinExistence type="predicted"/>
<comment type="caution">
    <text evidence="1">The sequence shown here is derived from an EMBL/GenBank/DDBJ whole genome shotgun (WGS) entry which is preliminary data.</text>
</comment>
<gene>
    <name evidence="1" type="ORF">CEXT_398441</name>
</gene>